<dbReference type="Proteomes" id="UP000789860">
    <property type="component" value="Unassembled WGS sequence"/>
</dbReference>
<dbReference type="EMBL" id="CAJVPM010001168">
    <property type="protein sequence ID" value="CAG8460895.1"/>
    <property type="molecule type" value="Genomic_DNA"/>
</dbReference>
<accession>A0ACA9K9P2</accession>
<keyword evidence="2" id="KW-1185">Reference proteome</keyword>
<sequence length="109" mass="12761">MSSSLSNQFSKDWITPWEGTTNSIRVRDIVIARELLKYLDIGKDKNYKQMYSSKKPCVGVIYYGWTDWPGGYRDECCQDANEEFYEKLSKAIDEYDNNVSVNEYITCKI</sequence>
<protein>
    <submittedName>
        <fullName evidence="1">4971_t:CDS:1</fullName>
    </submittedName>
</protein>
<evidence type="ECO:0000313" key="1">
    <source>
        <dbReference type="EMBL" id="CAG8460895.1"/>
    </source>
</evidence>
<gene>
    <name evidence="1" type="ORF">SCALOS_LOCUS1607</name>
</gene>
<name>A0ACA9K9P2_9GLOM</name>
<evidence type="ECO:0000313" key="2">
    <source>
        <dbReference type="Proteomes" id="UP000789860"/>
    </source>
</evidence>
<comment type="caution">
    <text evidence="1">The sequence shown here is derived from an EMBL/GenBank/DDBJ whole genome shotgun (WGS) entry which is preliminary data.</text>
</comment>
<reference evidence="1" key="1">
    <citation type="submission" date="2021-06" db="EMBL/GenBank/DDBJ databases">
        <authorList>
            <person name="Kallberg Y."/>
            <person name="Tangrot J."/>
            <person name="Rosling A."/>
        </authorList>
    </citation>
    <scope>NUCLEOTIDE SEQUENCE</scope>
    <source>
        <strain evidence="1">AU212A</strain>
    </source>
</reference>
<organism evidence="1 2">
    <name type="scientific">Scutellospora calospora</name>
    <dbReference type="NCBI Taxonomy" id="85575"/>
    <lineage>
        <taxon>Eukaryota</taxon>
        <taxon>Fungi</taxon>
        <taxon>Fungi incertae sedis</taxon>
        <taxon>Mucoromycota</taxon>
        <taxon>Glomeromycotina</taxon>
        <taxon>Glomeromycetes</taxon>
        <taxon>Diversisporales</taxon>
        <taxon>Gigasporaceae</taxon>
        <taxon>Scutellospora</taxon>
    </lineage>
</organism>
<proteinExistence type="predicted"/>